<dbReference type="Gramene" id="AET2Gv20370300.10">
    <property type="protein sequence ID" value="AET2Gv20370300.10"/>
    <property type="gene ID" value="AET2Gv20370300"/>
</dbReference>
<feature type="region of interest" description="Disordered" evidence="4">
    <location>
        <begin position="81"/>
        <end position="105"/>
    </location>
</feature>
<evidence type="ECO:0000256" key="3">
    <source>
        <dbReference type="PROSITE-ProRule" id="PRU00221"/>
    </source>
</evidence>
<keyword evidence="1 3" id="KW-0853">WD repeat</keyword>
<dbReference type="PANTHER" id="PTHR19855">
    <property type="entry name" value="WD40 REPEAT PROTEIN 12, 37"/>
    <property type="match status" value="1"/>
</dbReference>
<reference evidence="5" key="5">
    <citation type="journal article" date="2021" name="G3 (Bethesda)">
        <title>Aegilops tauschii genome assembly Aet v5.0 features greater sequence contiguity and improved annotation.</title>
        <authorList>
            <person name="Wang L."/>
            <person name="Zhu T."/>
            <person name="Rodriguez J.C."/>
            <person name="Deal K.R."/>
            <person name="Dubcovsky J."/>
            <person name="McGuire P.E."/>
            <person name="Lux T."/>
            <person name="Spannagl M."/>
            <person name="Mayer K.F.X."/>
            <person name="Baldrich P."/>
            <person name="Meyers B.C."/>
            <person name="Huo N."/>
            <person name="Gu Y.Q."/>
            <person name="Zhou H."/>
            <person name="Devos K.M."/>
            <person name="Bennetzen J.L."/>
            <person name="Unver T."/>
            <person name="Budak H."/>
            <person name="Gulick P.J."/>
            <person name="Galiba G."/>
            <person name="Kalapos B."/>
            <person name="Nelson D.R."/>
            <person name="Li P."/>
            <person name="You F.M."/>
            <person name="Luo M.C."/>
            <person name="Dvorak J."/>
        </authorList>
    </citation>
    <scope>NUCLEOTIDE SEQUENCE [LARGE SCALE GENOMIC DNA]</scope>
    <source>
        <strain evidence="5">cv. AL8/78</strain>
    </source>
</reference>
<organism evidence="5 6">
    <name type="scientific">Aegilops tauschii subsp. strangulata</name>
    <name type="common">Goatgrass</name>
    <dbReference type="NCBI Taxonomy" id="200361"/>
    <lineage>
        <taxon>Eukaryota</taxon>
        <taxon>Viridiplantae</taxon>
        <taxon>Streptophyta</taxon>
        <taxon>Embryophyta</taxon>
        <taxon>Tracheophyta</taxon>
        <taxon>Spermatophyta</taxon>
        <taxon>Magnoliopsida</taxon>
        <taxon>Liliopsida</taxon>
        <taxon>Poales</taxon>
        <taxon>Poaceae</taxon>
        <taxon>BOP clade</taxon>
        <taxon>Pooideae</taxon>
        <taxon>Triticodae</taxon>
        <taxon>Triticeae</taxon>
        <taxon>Triticinae</taxon>
        <taxon>Aegilops</taxon>
    </lineage>
</organism>
<dbReference type="InterPro" id="IPR015943">
    <property type="entry name" value="WD40/YVTN_repeat-like_dom_sf"/>
</dbReference>
<dbReference type="PANTHER" id="PTHR19855:SF11">
    <property type="entry name" value="RIBOSOME BIOGENESIS PROTEIN WDR12"/>
    <property type="match status" value="1"/>
</dbReference>
<dbReference type="PRINTS" id="PR00320">
    <property type="entry name" value="GPROTEINBRPT"/>
</dbReference>
<reference evidence="5" key="3">
    <citation type="journal article" date="2017" name="Nature">
        <title>Genome sequence of the progenitor of the wheat D genome Aegilops tauschii.</title>
        <authorList>
            <person name="Luo M.C."/>
            <person name="Gu Y.Q."/>
            <person name="Puiu D."/>
            <person name="Wang H."/>
            <person name="Twardziok S.O."/>
            <person name="Deal K.R."/>
            <person name="Huo N."/>
            <person name="Zhu T."/>
            <person name="Wang L."/>
            <person name="Wang Y."/>
            <person name="McGuire P.E."/>
            <person name="Liu S."/>
            <person name="Long H."/>
            <person name="Ramasamy R.K."/>
            <person name="Rodriguez J.C."/>
            <person name="Van S.L."/>
            <person name="Yuan L."/>
            <person name="Wang Z."/>
            <person name="Xia Z."/>
            <person name="Xiao L."/>
            <person name="Anderson O.D."/>
            <person name="Ouyang S."/>
            <person name="Liang Y."/>
            <person name="Zimin A.V."/>
            <person name="Pertea G."/>
            <person name="Qi P."/>
            <person name="Bennetzen J.L."/>
            <person name="Dai X."/>
            <person name="Dawson M.W."/>
            <person name="Muller H.G."/>
            <person name="Kugler K."/>
            <person name="Rivarola-Duarte L."/>
            <person name="Spannagl M."/>
            <person name="Mayer K.F.X."/>
            <person name="Lu F.H."/>
            <person name="Bevan M.W."/>
            <person name="Leroy P."/>
            <person name="Li P."/>
            <person name="You F.M."/>
            <person name="Sun Q."/>
            <person name="Liu Z."/>
            <person name="Lyons E."/>
            <person name="Wicker T."/>
            <person name="Salzberg S.L."/>
            <person name="Devos K.M."/>
            <person name="Dvorak J."/>
        </authorList>
    </citation>
    <scope>NUCLEOTIDE SEQUENCE [LARGE SCALE GENOMIC DNA]</scope>
    <source>
        <strain evidence="5">cv. AL8/78</strain>
    </source>
</reference>
<dbReference type="Gene3D" id="2.130.10.10">
    <property type="entry name" value="YVTN repeat-like/Quinoprotein amine dehydrogenase"/>
    <property type="match status" value="1"/>
</dbReference>
<evidence type="ECO:0000256" key="1">
    <source>
        <dbReference type="ARBA" id="ARBA00022574"/>
    </source>
</evidence>
<keyword evidence="6" id="KW-1185">Reference proteome</keyword>
<proteinExistence type="predicted"/>
<evidence type="ECO:0000256" key="2">
    <source>
        <dbReference type="ARBA" id="ARBA00022737"/>
    </source>
</evidence>
<evidence type="ECO:0000313" key="6">
    <source>
        <dbReference type="Proteomes" id="UP000015105"/>
    </source>
</evidence>
<dbReference type="PROSITE" id="PS50082">
    <property type="entry name" value="WD_REPEATS_2"/>
    <property type="match status" value="2"/>
</dbReference>
<evidence type="ECO:0000256" key="4">
    <source>
        <dbReference type="SAM" id="MobiDB-lite"/>
    </source>
</evidence>
<keyword evidence="2" id="KW-0677">Repeat</keyword>
<dbReference type="EnsemblPlants" id="AET2Gv20370300.10">
    <property type="protein sequence ID" value="AET2Gv20370300.10"/>
    <property type="gene ID" value="AET2Gv20370300"/>
</dbReference>
<reference evidence="6" key="2">
    <citation type="journal article" date="2017" name="Nat. Plants">
        <title>The Aegilops tauschii genome reveals multiple impacts of transposons.</title>
        <authorList>
            <person name="Zhao G."/>
            <person name="Zou C."/>
            <person name="Li K."/>
            <person name="Wang K."/>
            <person name="Li T."/>
            <person name="Gao L."/>
            <person name="Zhang X."/>
            <person name="Wang H."/>
            <person name="Yang Z."/>
            <person name="Liu X."/>
            <person name="Jiang W."/>
            <person name="Mao L."/>
            <person name="Kong X."/>
            <person name="Jiao Y."/>
            <person name="Jia J."/>
        </authorList>
    </citation>
    <scope>NUCLEOTIDE SEQUENCE [LARGE SCALE GENOMIC DNA]</scope>
    <source>
        <strain evidence="6">cv. AL8/78</strain>
    </source>
</reference>
<dbReference type="SUPFAM" id="SSF50978">
    <property type="entry name" value="WD40 repeat-like"/>
    <property type="match status" value="1"/>
</dbReference>
<sequence length="241" mass="26211">TDGSLHVVTGSKDRSLRLFKFDTSVTIGSSKRIGAYKILPGHTSSIQSIAVDPSRNMICSASWDTTIKLWAVEGSEEDSDTVSVKKRRMNSDASGPEESQLEGSASSTLLGHTQCVSSVAWPEQRTIYSASWDHSVRQWDAQTGRETWNMFCGKALNCLDCGGEGSSLIAAGGSDPVLRVWDPRKPGKHIKHYVLYSSVGNTFKLAHMFSFEQEQQLLFSSSLHTQAGSPPANGIQVPGFI</sequence>
<reference evidence="5" key="4">
    <citation type="submission" date="2019-03" db="UniProtKB">
        <authorList>
            <consortium name="EnsemblPlants"/>
        </authorList>
    </citation>
    <scope>IDENTIFICATION</scope>
</reference>
<name>A0A453B5R1_AEGTS</name>
<feature type="repeat" description="WD" evidence="3">
    <location>
        <begin position="39"/>
        <end position="80"/>
    </location>
</feature>
<dbReference type="InterPro" id="IPR020472">
    <property type="entry name" value="WD40_PAC1"/>
</dbReference>
<dbReference type="AlphaFoldDB" id="A0A453B5R1"/>
<feature type="repeat" description="WD" evidence="3">
    <location>
        <begin position="109"/>
        <end position="149"/>
    </location>
</feature>
<accession>A0A453B5R1</accession>
<dbReference type="InterPro" id="IPR001680">
    <property type="entry name" value="WD40_rpt"/>
</dbReference>
<dbReference type="SMART" id="SM00320">
    <property type="entry name" value="WD40"/>
    <property type="match status" value="3"/>
</dbReference>
<evidence type="ECO:0000313" key="5">
    <source>
        <dbReference type="EnsemblPlants" id="AET2Gv20370300.10"/>
    </source>
</evidence>
<dbReference type="InterPro" id="IPR036322">
    <property type="entry name" value="WD40_repeat_dom_sf"/>
</dbReference>
<dbReference type="Pfam" id="PF00400">
    <property type="entry name" value="WD40"/>
    <property type="match status" value="2"/>
</dbReference>
<reference evidence="6" key="1">
    <citation type="journal article" date="2014" name="Science">
        <title>Ancient hybridizations among the ancestral genomes of bread wheat.</title>
        <authorList>
            <consortium name="International Wheat Genome Sequencing Consortium,"/>
            <person name="Marcussen T."/>
            <person name="Sandve S.R."/>
            <person name="Heier L."/>
            <person name="Spannagl M."/>
            <person name="Pfeifer M."/>
            <person name="Jakobsen K.S."/>
            <person name="Wulff B.B."/>
            <person name="Steuernagel B."/>
            <person name="Mayer K.F."/>
            <person name="Olsen O.A."/>
        </authorList>
    </citation>
    <scope>NUCLEOTIDE SEQUENCE [LARGE SCALE GENOMIC DNA]</scope>
    <source>
        <strain evidence="6">cv. AL8/78</strain>
    </source>
</reference>
<dbReference type="Proteomes" id="UP000015105">
    <property type="component" value="Chromosome 2D"/>
</dbReference>
<protein>
    <submittedName>
        <fullName evidence="5">Uncharacterized protein</fullName>
    </submittedName>
</protein>
<dbReference type="PROSITE" id="PS50294">
    <property type="entry name" value="WD_REPEATS_REGION"/>
    <property type="match status" value="2"/>
</dbReference>